<gene>
    <name evidence="1" type="ORF">ABE541_22460</name>
</gene>
<reference evidence="1 2" key="1">
    <citation type="submission" date="2024-04" db="EMBL/GenBank/DDBJ databases">
        <title>WGS of bacteria from Torrens River.</title>
        <authorList>
            <person name="Wyrsch E.R."/>
            <person name="Drigo B."/>
        </authorList>
    </citation>
    <scope>NUCLEOTIDE SEQUENCE [LARGE SCALE GENOMIC DNA]</scope>
    <source>
        <strain evidence="1 2">TWI391</strain>
    </source>
</reference>
<evidence type="ECO:0000313" key="1">
    <source>
        <dbReference type="EMBL" id="MEN5380046.1"/>
    </source>
</evidence>
<dbReference type="RefSeq" id="WP_132771116.1">
    <property type="nucleotide sequence ID" value="NZ_JAOQNK010000001.1"/>
</dbReference>
<evidence type="ECO:0000313" key="2">
    <source>
        <dbReference type="Proteomes" id="UP001409291"/>
    </source>
</evidence>
<proteinExistence type="predicted"/>
<comment type="caution">
    <text evidence="1">The sequence shown here is derived from an EMBL/GenBank/DDBJ whole genome shotgun (WGS) entry which is preliminary data.</text>
</comment>
<accession>A0ABV0BZ52</accession>
<sequence>MRLIYPQNNALKLFILNVYLQQKLKEVTPPNKIKKQYFSHHPTKFEAYSSLYDLSDTTNQFEILSYIRPLGNRWITTYYGQPKY</sequence>
<protein>
    <submittedName>
        <fullName evidence="1">Uncharacterized protein</fullName>
    </submittedName>
</protein>
<dbReference type="Proteomes" id="UP001409291">
    <property type="component" value="Unassembled WGS sequence"/>
</dbReference>
<keyword evidence="2" id="KW-1185">Reference proteome</keyword>
<organism evidence="1 2">
    <name type="scientific">Sphingobacterium kitahiroshimense</name>
    <dbReference type="NCBI Taxonomy" id="470446"/>
    <lineage>
        <taxon>Bacteria</taxon>
        <taxon>Pseudomonadati</taxon>
        <taxon>Bacteroidota</taxon>
        <taxon>Sphingobacteriia</taxon>
        <taxon>Sphingobacteriales</taxon>
        <taxon>Sphingobacteriaceae</taxon>
        <taxon>Sphingobacterium</taxon>
    </lineage>
</organism>
<name>A0ABV0BZ52_9SPHI</name>
<dbReference type="EMBL" id="JBDJNQ010000013">
    <property type="protein sequence ID" value="MEN5380046.1"/>
    <property type="molecule type" value="Genomic_DNA"/>
</dbReference>